<dbReference type="EMBL" id="JACHGJ010000017">
    <property type="protein sequence ID" value="MBB6482707.1"/>
    <property type="molecule type" value="Genomic_DNA"/>
</dbReference>
<accession>A0A841RHR2</accession>
<protein>
    <recommendedName>
        <fullName evidence="3">DUF4325 domain-containing protein</fullName>
    </recommendedName>
</protein>
<evidence type="ECO:0008006" key="3">
    <source>
        <dbReference type="Google" id="ProtNLM"/>
    </source>
</evidence>
<gene>
    <name evidence="1" type="ORF">HNR50_004412</name>
</gene>
<name>A0A841RHR2_9SPIO</name>
<evidence type="ECO:0000313" key="1">
    <source>
        <dbReference type="EMBL" id="MBB6482707.1"/>
    </source>
</evidence>
<sequence>MLYKMCEKSSDISSKEIGFEIAKDLLQLIKDHDEVEISLENIEIITTNCSKIIFGTIYLELGAEQFYKKIRITQADDEMKIIIQQGIKNAISEN</sequence>
<proteinExistence type="predicted"/>
<organism evidence="1 2">
    <name type="scientific">Spirochaeta isovalerica</name>
    <dbReference type="NCBI Taxonomy" id="150"/>
    <lineage>
        <taxon>Bacteria</taxon>
        <taxon>Pseudomonadati</taxon>
        <taxon>Spirochaetota</taxon>
        <taxon>Spirochaetia</taxon>
        <taxon>Spirochaetales</taxon>
        <taxon>Spirochaetaceae</taxon>
        <taxon>Spirochaeta</taxon>
    </lineage>
</organism>
<reference evidence="1 2" key="1">
    <citation type="submission" date="2020-08" db="EMBL/GenBank/DDBJ databases">
        <title>Genomic Encyclopedia of Type Strains, Phase IV (KMG-IV): sequencing the most valuable type-strain genomes for metagenomic binning, comparative biology and taxonomic classification.</title>
        <authorList>
            <person name="Goeker M."/>
        </authorList>
    </citation>
    <scope>NUCLEOTIDE SEQUENCE [LARGE SCALE GENOMIC DNA]</scope>
    <source>
        <strain evidence="1 2">DSM 2461</strain>
    </source>
</reference>
<evidence type="ECO:0000313" key="2">
    <source>
        <dbReference type="Proteomes" id="UP000587760"/>
    </source>
</evidence>
<comment type="caution">
    <text evidence="1">The sequence shown here is derived from an EMBL/GenBank/DDBJ whole genome shotgun (WGS) entry which is preliminary data.</text>
</comment>
<dbReference type="RefSeq" id="WP_184748941.1">
    <property type="nucleotide sequence ID" value="NZ_JACHGJ010000017.1"/>
</dbReference>
<dbReference type="AlphaFoldDB" id="A0A841RHR2"/>
<keyword evidence="2" id="KW-1185">Reference proteome</keyword>
<dbReference type="Proteomes" id="UP000587760">
    <property type="component" value="Unassembled WGS sequence"/>
</dbReference>